<evidence type="ECO:0000313" key="9">
    <source>
        <dbReference type="RefSeq" id="XP_030044424.1"/>
    </source>
</evidence>
<keyword evidence="4 5" id="KW-0238">DNA-binding</keyword>
<dbReference type="PANTHER" id="PTHR23232">
    <property type="entry name" value="KRAB DOMAIN C2H2 ZINC FINGER"/>
    <property type="match status" value="1"/>
</dbReference>
<keyword evidence="8" id="KW-1185">Reference proteome</keyword>
<evidence type="ECO:0000256" key="5">
    <source>
        <dbReference type="PROSITE-ProRule" id="PRU00309"/>
    </source>
</evidence>
<dbReference type="Pfam" id="PF05485">
    <property type="entry name" value="THAP"/>
    <property type="match status" value="1"/>
</dbReference>
<keyword evidence="1" id="KW-0479">Metal-binding</keyword>
<evidence type="ECO:0000313" key="8">
    <source>
        <dbReference type="Proteomes" id="UP000515156"/>
    </source>
</evidence>
<dbReference type="OrthoDB" id="9892686at2759"/>
<name>A0A6P7X2R0_9AMPH</name>
<dbReference type="InterPro" id="IPR050169">
    <property type="entry name" value="Krueppel_C2H2_ZnF"/>
</dbReference>
<dbReference type="CDD" id="cd07765">
    <property type="entry name" value="KRAB_A-box"/>
    <property type="match status" value="1"/>
</dbReference>
<dbReference type="InterPro" id="IPR036051">
    <property type="entry name" value="KRAB_dom_sf"/>
</dbReference>
<feature type="non-terminal residue" evidence="9">
    <location>
        <position position="587"/>
    </location>
</feature>
<reference evidence="9" key="1">
    <citation type="submission" date="2025-08" db="UniProtKB">
        <authorList>
            <consortium name="RefSeq"/>
        </authorList>
    </citation>
    <scope>IDENTIFICATION</scope>
</reference>
<dbReference type="SUPFAM" id="SSF57716">
    <property type="entry name" value="Glucocorticoid receptor-like (DNA-binding domain)"/>
    <property type="match status" value="1"/>
</dbReference>
<dbReference type="PROSITE" id="PS50805">
    <property type="entry name" value="KRAB"/>
    <property type="match status" value="1"/>
</dbReference>
<feature type="domain" description="THAP-type" evidence="7">
    <location>
        <begin position="1"/>
        <end position="105"/>
    </location>
</feature>
<evidence type="ECO:0000256" key="4">
    <source>
        <dbReference type="ARBA" id="ARBA00023125"/>
    </source>
</evidence>
<dbReference type="PROSITE" id="PS50950">
    <property type="entry name" value="ZF_THAP"/>
    <property type="match status" value="1"/>
</dbReference>
<dbReference type="GeneID" id="115458751"/>
<dbReference type="Proteomes" id="UP000515156">
    <property type="component" value="Unplaced"/>
</dbReference>
<gene>
    <name evidence="9" type="primary">LOC115458751</name>
</gene>
<dbReference type="Gene3D" id="6.10.140.140">
    <property type="match status" value="1"/>
</dbReference>
<evidence type="ECO:0000259" key="6">
    <source>
        <dbReference type="PROSITE" id="PS50805"/>
    </source>
</evidence>
<organism evidence="8 9">
    <name type="scientific">Microcaecilia unicolor</name>
    <dbReference type="NCBI Taxonomy" id="1415580"/>
    <lineage>
        <taxon>Eukaryota</taxon>
        <taxon>Metazoa</taxon>
        <taxon>Chordata</taxon>
        <taxon>Craniata</taxon>
        <taxon>Vertebrata</taxon>
        <taxon>Euteleostomi</taxon>
        <taxon>Amphibia</taxon>
        <taxon>Gymnophiona</taxon>
        <taxon>Siphonopidae</taxon>
        <taxon>Microcaecilia</taxon>
    </lineage>
</organism>
<keyword evidence="3" id="KW-0862">Zinc</keyword>
<dbReference type="SUPFAM" id="SSF109640">
    <property type="entry name" value="KRAB domain (Kruppel-associated box)"/>
    <property type="match status" value="1"/>
</dbReference>
<evidence type="ECO:0000256" key="3">
    <source>
        <dbReference type="ARBA" id="ARBA00022833"/>
    </source>
</evidence>
<accession>A0A6P7X2R0</accession>
<evidence type="ECO:0000256" key="1">
    <source>
        <dbReference type="ARBA" id="ARBA00022723"/>
    </source>
</evidence>
<dbReference type="InParanoid" id="A0A6P7X2R0"/>
<evidence type="ECO:0000256" key="2">
    <source>
        <dbReference type="ARBA" id="ARBA00022771"/>
    </source>
</evidence>
<dbReference type="InterPro" id="IPR006612">
    <property type="entry name" value="THAP_Znf"/>
</dbReference>
<proteinExistence type="predicted"/>
<dbReference type="PANTHER" id="PTHR23232:SF118">
    <property type="entry name" value="ZINC FINGER PROTEIN 746"/>
    <property type="match status" value="1"/>
</dbReference>
<dbReference type="GO" id="GO:0003677">
    <property type="term" value="F:DNA binding"/>
    <property type="evidence" value="ECO:0007669"/>
    <property type="project" value="UniProtKB-UniRule"/>
</dbReference>
<dbReference type="SMART" id="SM00349">
    <property type="entry name" value="KRAB"/>
    <property type="match status" value="1"/>
</dbReference>
<dbReference type="KEGG" id="muo:115458751"/>
<sequence length="587" mass="65508">MMPHCLANDCRNHSGRNTSITFCPSPRNASLAEFWMQHCGATKGDAQGFVQDMLGAQPGKHSLCSEHFEKSMFELRKETWTLPTMEFQPQIPQCRLKSRAEPTLTGNITPQAHALENLQMLTNDIQEQTTDNLWRQQKPEKGITSCPSASPCSRCCSDSPHPQPSPHRPVGSLLERQKTLCTESGSCPPALCCIQQNACPAPQPSMMHACPAPQPSMTQTILSFLEHHNLSAKETICVPIISGCESEISYHSLQPSLLQYVENLLEQYKKPKSEAAESFCISPCSSHAICGASQPMINQIVLNFPEQGKKSSKETSSSPCTVQCTSQSRSNSQQTAVKQVVLIFVGQQHETAAQCTLQTVDLGPTLPDHQHTGSLYRQHQKVQEEMGSPYASGCLLHSLQPSARQEPVTFDDIAVYFSEEEWSILEDWQKEVYKNVMRENYDMLVSLGFPVPSSEVFLSLVERQKAPCTESPRHWGERDMLSRSSCSSSSFGEKDWELPARDLGKADHCCVEQTDEKFALCHATTQSPVNMEDMRSELEELKQTVKALRDARQAPVVTNTIVLRKDKEIPDFFGFPRNAGDLSVEEW</sequence>
<keyword evidence="2 5" id="KW-0863">Zinc-finger</keyword>
<dbReference type="AlphaFoldDB" id="A0A6P7X2R0"/>
<feature type="domain" description="KRAB" evidence="6">
    <location>
        <begin position="408"/>
        <end position="479"/>
    </location>
</feature>
<dbReference type="GO" id="GO:0008270">
    <property type="term" value="F:zinc ion binding"/>
    <property type="evidence" value="ECO:0007669"/>
    <property type="project" value="UniProtKB-KW"/>
</dbReference>
<dbReference type="InterPro" id="IPR001909">
    <property type="entry name" value="KRAB"/>
</dbReference>
<evidence type="ECO:0000259" key="7">
    <source>
        <dbReference type="PROSITE" id="PS50950"/>
    </source>
</evidence>
<dbReference type="Pfam" id="PF01352">
    <property type="entry name" value="KRAB"/>
    <property type="match status" value="1"/>
</dbReference>
<dbReference type="RefSeq" id="XP_030044424.1">
    <property type="nucleotide sequence ID" value="XM_030188564.1"/>
</dbReference>
<protein>
    <submittedName>
        <fullName evidence="9">Uncharacterized protein LOC115458751</fullName>
    </submittedName>
</protein>
<dbReference type="GO" id="GO:0006355">
    <property type="term" value="P:regulation of DNA-templated transcription"/>
    <property type="evidence" value="ECO:0007669"/>
    <property type="project" value="InterPro"/>
</dbReference>